<name>A0A8S4RP83_9NEOP</name>
<evidence type="ECO:0000313" key="7">
    <source>
        <dbReference type="Proteomes" id="UP000838756"/>
    </source>
</evidence>
<protein>
    <submittedName>
        <fullName evidence="6">Jg21849 protein</fullName>
    </submittedName>
</protein>
<feature type="non-terminal residue" evidence="6">
    <location>
        <position position="1"/>
    </location>
</feature>
<reference evidence="6" key="1">
    <citation type="submission" date="2022-03" db="EMBL/GenBank/DDBJ databases">
        <authorList>
            <person name="Lindestad O."/>
        </authorList>
    </citation>
    <scope>NUCLEOTIDE SEQUENCE</scope>
</reference>
<dbReference type="Pfam" id="PF17862">
    <property type="entry name" value="AAA_lid_3"/>
    <property type="match status" value="1"/>
</dbReference>
<dbReference type="FunFam" id="1.10.8.60:FF:000022">
    <property type="entry name" value="Fidgetin like 1"/>
    <property type="match status" value="1"/>
</dbReference>
<dbReference type="InterPro" id="IPR027417">
    <property type="entry name" value="P-loop_NTPase"/>
</dbReference>
<feature type="domain" description="Spastin/Vps4 C-terminal" evidence="4">
    <location>
        <begin position="102"/>
        <end position="137"/>
    </location>
</feature>
<evidence type="ECO:0000256" key="3">
    <source>
        <dbReference type="ARBA" id="ARBA00022840"/>
    </source>
</evidence>
<dbReference type="GO" id="GO:0005524">
    <property type="term" value="F:ATP binding"/>
    <property type="evidence" value="ECO:0007669"/>
    <property type="project" value="UniProtKB-KW"/>
</dbReference>
<comment type="caution">
    <text evidence="6">The sequence shown here is derived from an EMBL/GenBank/DDBJ whole genome shotgun (WGS) entry which is preliminary data.</text>
</comment>
<organism evidence="6 7">
    <name type="scientific">Pararge aegeria aegeria</name>
    <dbReference type="NCBI Taxonomy" id="348720"/>
    <lineage>
        <taxon>Eukaryota</taxon>
        <taxon>Metazoa</taxon>
        <taxon>Ecdysozoa</taxon>
        <taxon>Arthropoda</taxon>
        <taxon>Hexapoda</taxon>
        <taxon>Insecta</taxon>
        <taxon>Pterygota</taxon>
        <taxon>Neoptera</taxon>
        <taxon>Endopterygota</taxon>
        <taxon>Lepidoptera</taxon>
        <taxon>Glossata</taxon>
        <taxon>Ditrysia</taxon>
        <taxon>Papilionoidea</taxon>
        <taxon>Nymphalidae</taxon>
        <taxon>Satyrinae</taxon>
        <taxon>Satyrini</taxon>
        <taxon>Parargina</taxon>
        <taxon>Pararge</taxon>
    </lineage>
</organism>
<keyword evidence="7" id="KW-1185">Reference proteome</keyword>
<dbReference type="InterPro" id="IPR003960">
    <property type="entry name" value="ATPase_AAA_CS"/>
</dbReference>
<feature type="domain" description="AAA ATPase AAA+ lid" evidence="5">
    <location>
        <begin position="58"/>
        <end position="88"/>
    </location>
</feature>
<dbReference type="GO" id="GO:0016887">
    <property type="term" value="F:ATP hydrolysis activity"/>
    <property type="evidence" value="ECO:0007669"/>
    <property type="project" value="InterPro"/>
</dbReference>
<evidence type="ECO:0000259" key="5">
    <source>
        <dbReference type="Pfam" id="PF17862"/>
    </source>
</evidence>
<proteinExistence type="inferred from homology"/>
<dbReference type="SUPFAM" id="SSF52540">
    <property type="entry name" value="P-loop containing nucleoside triphosphate hydrolases"/>
    <property type="match status" value="1"/>
</dbReference>
<dbReference type="PROSITE" id="PS00674">
    <property type="entry name" value="AAA"/>
    <property type="match status" value="1"/>
</dbReference>
<dbReference type="GO" id="GO:0008568">
    <property type="term" value="F:microtubule severing ATPase activity"/>
    <property type="evidence" value="ECO:0007669"/>
    <property type="project" value="TreeGrafter"/>
</dbReference>
<evidence type="ECO:0000313" key="6">
    <source>
        <dbReference type="EMBL" id="CAH2238656.1"/>
    </source>
</evidence>
<dbReference type="Gene3D" id="3.40.50.300">
    <property type="entry name" value="P-loop containing nucleotide triphosphate hydrolases"/>
    <property type="match status" value="1"/>
</dbReference>
<evidence type="ECO:0000256" key="2">
    <source>
        <dbReference type="ARBA" id="ARBA00022741"/>
    </source>
</evidence>
<dbReference type="AlphaFoldDB" id="A0A8S4RP83"/>
<dbReference type="InterPro" id="IPR015415">
    <property type="entry name" value="Spast_Vps4_C"/>
</dbReference>
<keyword evidence="3" id="KW-0067">ATP-binding</keyword>
<keyword evidence="2" id="KW-0547">Nucleotide-binding</keyword>
<dbReference type="InterPro" id="IPR050304">
    <property type="entry name" value="MT-severing_AAA_ATPase"/>
</dbReference>
<dbReference type="Pfam" id="PF09336">
    <property type="entry name" value="Vps4_C"/>
    <property type="match status" value="1"/>
</dbReference>
<accession>A0A8S4RP83</accession>
<evidence type="ECO:0000256" key="1">
    <source>
        <dbReference type="ARBA" id="ARBA00006914"/>
    </source>
</evidence>
<dbReference type="InterPro" id="IPR041569">
    <property type="entry name" value="AAA_lid_3"/>
</dbReference>
<dbReference type="EMBL" id="CAKXAJ010025375">
    <property type="protein sequence ID" value="CAH2238656.1"/>
    <property type="molecule type" value="Genomic_DNA"/>
</dbReference>
<comment type="similarity">
    <text evidence="1">Belongs to the AAA ATPase family.</text>
</comment>
<gene>
    <name evidence="6" type="primary">jg21849</name>
    <name evidence="6" type="ORF">PAEG_LOCUS15713</name>
</gene>
<dbReference type="Proteomes" id="UP000838756">
    <property type="component" value="Unassembled WGS sequence"/>
</dbReference>
<dbReference type="Gene3D" id="1.10.8.60">
    <property type="match status" value="1"/>
</dbReference>
<dbReference type="OrthoDB" id="10251136at2759"/>
<sequence>DEDRLLIVGATNRPQELDEAARRRLVKRLYIPLPDIDARKQIISNLLKDENHDLSEHNMAEIASLTEGHSGADMKSLCSEAAMGPIRSVPLSQIVTIDRDKVRPVNVRDFKAALQRVRPSVSQDDLGQYVKWNNTYGQGF</sequence>
<evidence type="ECO:0000259" key="4">
    <source>
        <dbReference type="Pfam" id="PF09336"/>
    </source>
</evidence>
<dbReference type="PANTHER" id="PTHR23074:SF17">
    <property type="entry name" value="FIDGETIN-LIKE PROTEIN 1"/>
    <property type="match status" value="1"/>
</dbReference>
<dbReference type="PANTHER" id="PTHR23074">
    <property type="entry name" value="AAA DOMAIN-CONTAINING"/>
    <property type="match status" value="1"/>
</dbReference>